<dbReference type="EMBL" id="UINC01014096">
    <property type="protein sequence ID" value="SVA60374.1"/>
    <property type="molecule type" value="Genomic_DNA"/>
</dbReference>
<protein>
    <submittedName>
        <fullName evidence="1">Uncharacterized protein</fullName>
    </submittedName>
</protein>
<sequence>VVIEPATGKEETDHYIKSPPEEVSFFVDKKPSGSIYMATTKELHETLKRIHEKIEGLETNLHNEMTGLKEENFQRMNNRIALLEKALASQMTTLQTENKELRGMVSDLLAQEAPVTAEAFSPPAVAEAVVPPVPGITLEDETELLPEEDAAVISEVATFNKMVYMNGVLAYQREDYGAAVGHFEKLALMELDDITAGNIIYWLAECHFRLNNYREALSLLDRVDVLFESDKRDDAMALTGMVYREIGENDRAQQAFAEIVDFFPESEYLRLAQMELRKEVK</sequence>
<name>A0A381X6M3_9ZZZZ</name>
<gene>
    <name evidence="1" type="ORF">METZ01_LOCUS113228</name>
</gene>
<evidence type="ECO:0000313" key="1">
    <source>
        <dbReference type="EMBL" id="SVA60374.1"/>
    </source>
</evidence>
<dbReference type="PROSITE" id="PS50005">
    <property type="entry name" value="TPR"/>
    <property type="match status" value="1"/>
</dbReference>
<organism evidence="1">
    <name type="scientific">marine metagenome</name>
    <dbReference type="NCBI Taxonomy" id="408172"/>
    <lineage>
        <taxon>unclassified sequences</taxon>
        <taxon>metagenomes</taxon>
        <taxon>ecological metagenomes</taxon>
    </lineage>
</organism>
<dbReference type="SUPFAM" id="SSF48452">
    <property type="entry name" value="TPR-like"/>
    <property type="match status" value="1"/>
</dbReference>
<dbReference type="InterPro" id="IPR019734">
    <property type="entry name" value="TPR_rpt"/>
</dbReference>
<dbReference type="InterPro" id="IPR011990">
    <property type="entry name" value="TPR-like_helical_dom_sf"/>
</dbReference>
<feature type="non-terminal residue" evidence="1">
    <location>
        <position position="1"/>
    </location>
</feature>
<dbReference type="Gene3D" id="1.25.40.10">
    <property type="entry name" value="Tetratricopeptide repeat domain"/>
    <property type="match status" value="1"/>
</dbReference>
<reference evidence="1" key="1">
    <citation type="submission" date="2018-05" db="EMBL/GenBank/DDBJ databases">
        <authorList>
            <person name="Lanie J.A."/>
            <person name="Ng W.-L."/>
            <person name="Kazmierczak K.M."/>
            <person name="Andrzejewski T.M."/>
            <person name="Davidsen T.M."/>
            <person name="Wayne K.J."/>
            <person name="Tettelin H."/>
            <person name="Glass J.I."/>
            <person name="Rusch D."/>
            <person name="Podicherti R."/>
            <person name="Tsui H.-C.T."/>
            <person name="Winkler M.E."/>
        </authorList>
    </citation>
    <scope>NUCLEOTIDE SEQUENCE</scope>
</reference>
<accession>A0A381X6M3</accession>
<proteinExistence type="predicted"/>
<dbReference type="AlphaFoldDB" id="A0A381X6M3"/>
<dbReference type="Pfam" id="PF13174">
    <property type="entry name" value="TPR_6"/>
    <property type="match status" value="2"/>
</dbReference>